<dbReference type="Proteomes" id="UP000807306">
    <property type="component" value="Unassembled WGS sequence"/>
</dbReference>
<evidence type="ECO:0000313" key="1">
    <source>
        <dbReference type="EMBL" id="KAF9521838.1"/>
    </source>
</evidence>
<proteinExistence type="predicted"/>
<accession>A0A9P6JI38</accession>
<protein>
    <submittedName>
        <fullName evidence="1">Uncharacterized protein</fullName>
    </submittedName>
</protein>
<sequence>MSLRLGASMIVNFPEAFIHLPKTFRVVLRHMFKGQKSFLNESEKGRKKIEALGTSTIYVFVLICCFFRGSTDRFTLVC</sequence>
<name>A0A9P6JI38_9AGAR</name>
<comment type="caution">
    <text evidence="1">The sequence shown here is derived from an EMBL/GenBank/DDBJ whole genome shotgun (WGS) entry which is preliminary data.</text>
</comment>
<gene>
    <name evidence="1" type="ORF">CPB83DRAFT_172646</name>
</gene>
<dbReference type="EMBL" id="MU157984">
    <property type="protein sequence ID" value="KAF9521838.1"/>
    <property type="molecule type" value="Genomic_DNA"/>
</dbReference>
<reference evidence="1" key="1">
    <citation type="submission" date="2020-11" db="EMBL/GenBank/DDBJ databases">
        <authorList>
            <consortium name="DOE Joint Genome Institute"/>
            <person name="Ahrendt S."/>
            <person name="Riley R."/>
            <person name="Andreopoulos W."/>
            <person name="Labutti K."/>
            <person name="Pangilinan J."/>
            <person name="Ruiz-Duenas F.J."/>
            <person name="Barrasa J.M."/>
            <person name="Sanchez-Garcia M."/>
            <person name="Camarero S."/>
            <person name="Miyauchi S."/>
            <person name="Serrano A."/>
            <person name="Linde D."/>
            <person name="Babiker R."/>
            <person name="Drula E."/>
            <person name="Ayuso-Fernandez I."/>
            <person name="Pacheco R."/>
            <person name="Padilla G."/>
            <person name="Ferreira P."/>
            <person name="Barriuso J."/>
            <person name="Kellner H."/>
            <person name="Castanera R."/>
            <person name="Alfaro M."/>
            <person name="Ramirez L."/>
            <person name="Pisabarro A.G."/>
            <person name="Kuo A."/>
            <person name="Tritt A."/>
            <person name="Lipzen A."/>
            <person name="He G."/>
            <person name="Yan M."/>
            <person name="Ng V."/>
            <person name="Cullen D."/>
            <person name="Martin F."/>
            <person name="Rosso M.-N."/>
            <person name="Henrissat B."/>
            <person name="Hibbett D."/>
            <person name="Martinez A.T."/>
            <person name="Grigoriev I.V."/>
        </authorList>
    </citation>
    <scope>NUCLEOTIDE SEQUENCE</scope>
    <source>
        <strain evidence="1">CBS 506.95</strain>
    </source>
</reference>
<keyword evidence="2" id="KW-1185">Reference proteome</keyword>
<dbReference type="AlphaFoldDB" id="A0A9P6JI38"/>
<evidence type="ECO:0000313" key="2">
    <source>
        <dbReference type="Proteomes" id="UP000807306"/>
    </source>
</evidence>
<organism evidence="1 2">
    <name type="scientific">Crepidotus variabilis</name>
    <dbReference type="NCBI Taxonomy" id="179855"/>
    <lineage>
        <taxon>Eukaryota</taxon>
        <taxon>Fungi</taxon>
        <taxon>Dikarya</taxon>
        <taxon>Basidiomycota</taxon>
        <taxon>Agaricomycotina</taxon>
        <taxon>Agaricomycetes</taxon>
        <taxon>Agaricomycetidae</taxon>
        <taxon>Agaricales</taxon>
        <taxon>Agaricineae</taxon>
        <taxon>Crepidotaceae</taxon>
        <taxon>Crepidotus</taxon>
    </lineage>
</organism>